<feature type="transmembrane region" description="Helical" evidence="7">
    <location>
        <begin position="6"/>
        <end position="23"/>
    </location>
</feature>
<evidence type="ECO:0000259" key="8">
    <source>
        <dbReference type="Pfam" id="PF01478"/>
    </source>
</evidence>
<keyword evidence="4 7" id="KW-0812">Transmembrane</keyword>
<gene>
    <name evidence="10" type="ORF">A2Z33_01165</name>
</gene>
<evidence type="ECO:0000256" key="4">
    <source>
        <dbReference type="ARBA" id="ARBA00022692"/>
    </source>
</evidence>
<keyword evidence="6 7" id="KW-0472">Membrane</keyword>
<feature type="domain" description="Prepilin type IV endopeptidase peptidase" evidence="8">
    <location>
        <begin position="112"/>
        <end position="217"/>
    </location>
</feature>
<dbReference type="PANTHER" id="PTHR30487">
    <property type="entry name" value="TYPE 4 PREPILIN-LIKE PROTEINS LEADER PEPTIDE-PROCESSING ENZYME"/>
    <property type="match status" value="1"/>
</dbReference>
<evidence type="ECO:0000256" key="6">
    <source>
        <dbReference type="ARBA" id="ARBA00023136"/>
    </source>
</evidence>
<dbReference type="InterPro" id="IPR010627">
    <property type="entry name" value="Prepilin_pept_A24_N"/>
</dbReference>
<dbReference type="Proteomes" id="UP000178448">
    <property type="component" value="Unassembled WGS sequence"/>
</dbReference>
<feature type="transmembrane region" description="Helical" evidence="7">
    <location>
        <begin position="99"/>
        <end position="121"/>
    </location>
</feature>
<dbReference type="Gene3D" id="1.20.120.1220">
    <property type="match status" value="1"/>
</dbReference>
<feature type="transmembrane region" description="Helical" evidence="7">
    <location>
        <begin position="189"/>
        <end position="222"/>
    </location>
</feature>
<dbReference type="Pfam" id="PF01478">
    <property type="entry name" value="Peptidase_A24"/>
    <property type="match status" value="1"/>
</dbReference>
<dbReference type="AlphaFoldDB" id="A0A1F5YP23"/>
<organism evidence="10 11">
    <name type="scientific">Candidatus Gottesmanbacteria bacterium RBG_16_52_11</name>
    <dbReference type="NCBI Taxonomy" id="1798374"/>
    <lineage>
        <taxon>Bacteria</taxon>
        <taxon>Candidatus Gottesmaniibacteriota</taxon>
    </lineage>
</organism>
<protein>
    <recommendedName>
        <fullName evidence="12">Prepilin peptidase</fullName>
    </recommendedName>
</protein>
<dbReference type="PANTHER" id="PTHR30487:SF0">
    <property type="entry name" value="PREPILIN LEADER PEPTIDASE_N-METHYLTRANSFERASE-RELATED"/>
    <property type="match status" value="1"/>
</dbReference>
<evidence type="ECO:0000313" key="11">
    <source>
        <dbReference type="Proteomes" id="UP000178448"/>
    </source>
</evidence>
<evidence type="ECO:0000256" key="1">
    <source>
        <dbReference type="ARBA" id="ARBA00004651"/>
    </source>
</evidence>
<comment type="similarity">
    <text evidence="2">Belongs to the peptidase A24 family.</text>
</comment>
<feature type="domain" description="Prepilin peptidase A24 N-terminal" evidence="9">
    <location>
        <begin position="10"/>
        <end position="92"/>
    </location>
</feature>
<evidence type="ECO:0000259" key="9">
    <source>
        <dbReference type="Pfam" id="PF06750"/>
    </source>
</evidence>
<dbReference type="GO" id="GO:0004190">
    <property type="term" value="F:aspartic-type endopeptidase activity"/>
    <property type="evidence" value="ECO:0007669"/>
    <property type="project" value="InterPro"/>
</dbReference>
<dbReference type="GO" id="GO:0006465">
    <property type="term" value="P:signal peptide processing"/>
    <property type="evidence" value="ECO:0007669"/>
    <property type="project" value="TreeGrafter"/>
</dbReference>
<feature type="transmembrane region" description="Helical" evidence="7">
    <location>
        <begin position="234"/>
        <end position="256"/>
    </location>
</feature>
<evidence type="ECO:0008006" key="12">
    <source>
        <dbReference type="Google" id="ProtNLM"/>
    </source>
</evidence>
<proteinExistence type="inferred from homology"/>
<comment type="subcellular location">
    <subcellularLocation>
        <location evidence="1">Cell membrane</location>
        <topology evidence="1">Multi-pass membrane protein</topology>
    </subcellularLocation>
</comment>
<keyword evidence="5 7" id="KW-1133">Transmembrane helix</keyword>
<dbReference type="GO" id="GO:0005886">
    <property type="term" value="C:plasma membrane"/>
    <property type="evidence" value="ECO:0007669"/>
    <property type="project" value="UniProtKB-SubCell"/>
</dbReference>
<dbReference type="EMBL" id="MFJD01000009">
    <property type="protein sequence ID" value="OGG01844.1"/>
    <property type="molecule type" value="Genomic_DNA"/>
</dbReference>
<evidence type="ECO:0000256" key="5">
    <source>
        <dbReference type="ARBA" id="ARBA00022989"/>
    </source>
</evidence>
<comment type="caution">
    <text evidence="10">The sequence shown here is derived from an EMBL/GenBank/DDBJ whole genome shotgun (WGS) entry which is preliminary data.</text>
</comment>
<dbReference type="InterPro" id="IPR000045">
    <property type="entry name" value="Prepilin_IV_endopep_pep"/>
</dbReference>
<feature type="transmembrane region" description="Helical" evidence="7">
    <location>
        <begin position="73"/>
        <end position="93"/>
    </location>
</feature>
<accession>A0A1F5YP23</accession>
<evidence type="ECO:0000256" key="2">
    <source>
        <dbReference type="ARBA" id="ARBA00005801"/>
    </source>
</evidence>
<reference evidence="10 11" key="1">
    <citation type="journal article" date="2016" name="Nat. Commun.">
        <title>Thousands of microbial genomes shed light on interconnected biogeochemical processes in an aquifer system.</title>
        <authorList>
            <person name="Anantharaman K."/>
            <person name="Brown C.T."/>
            <person name="Hug L.A."/>
            <person name="Sharon I."/>
            <person name="Castelle C.J."/>
            <person name="Probst A.J."/>
            <person name="Thomas B.C."/>
            <person name="Singh A."/>
            <person name="Wilkins M.J."/>
            <person name="Karaoz U."/>
            <person name="Brodie E.L."/>
            <person name="Williams K.H."/>
            <person name="Hubbard S.S."/>
            <person name="Banfield J.F."/>
        </authorList>
    </citation>
    <scope>NUCLEOTIDE SEQUENCE [LARGE SCALE GENOMIC DNA]</scope>
</reference>
<dbReference type="STRING" id="1798374.A2Z33_01165"/>
<evidence type="ECO:0000256" key="7">
    <source>
        <dbReference type="SAM" id="Phobius"/>
    </source>
</evidence>
<evidence type="ECO:0000256" key="3">
    <source>
        <dbReference type="ARBA" id="ARBA00022475"/>
    </source>
</evidence>
<name>A0A1F5YP23_9BACT</name>
<feature type="transmembrane region" description="Helical" evidence="7">
    <location>
        <begin position="128"/>
        <end position="150"/>
    </location>
</feature>
<dbReference type="Pfam" id="PF06750">
    <property type="entry name" value="A24_N_bact"/>
    <property type="match status" value="1"/>
</dbReference>
<sequence>MPYFSAVVFVLGVCAGSFLNVLIDRLPKGETVTRGRSHCDHCKKTLRWYELIPLISYLVQGGRCRRCRKPLSAAYPVTELVTGIGFAAVFWATGGTESLTALVPLLRLTGSLIIFSSLLVITGADLKYYIIPDVMVISGFAGAGLMVLPAADPVNLMTRVFTGLAAGTFFYALRAITRGRGMGLGDVKLALLMGFLTGYPGIVMALYAAFLTGALVSVILVIGGRHSLQSIVPFGPFLILGTASALIWHQAFLIWWKGFIP</sequence>
<keyword evidence="3" id="KW-1003">Cell membrane</keyword>
<dbReference type="InterPro" id="IPR050882">
    <property type="entry name" value="Prepilin_peptidase/N-MTase"/>
</dbReference>
<evidence type="ECO:0000313" key="10">
    <source>
        <dbReference type="EMBL" id="OGG01844.1"/>
    </source>
</evidence>